<dbReference type="InterPro" id="IPR036852">
    <property type="entry name" value="Peptidase_S8/S53_dom_sf"/>
</dbReference>
<dbReference type="GO" id="GO:0006508">
    <property type="term" value="P:proteolysis"/>
    <property type="evidence" value="ECO:0007669"/>
    <property type="project" value="InterPro"/>
</dbReference>
<reference evidence="2" key="1">
    <citation type="submission" date="2010-05" db="EMBL/GenBank/DDBJ databases">
        <title>The complete genome of Truepera radiovictris DSM 17093.</title>
        <authorList>
            <consortium name="US DOE Joint Genome Institute (JGI-PGF)"/>
            <person name="Lucas S."/>
            <person name="Copeland A."/>
            <person name="Lapidus A."/>
            <person name="Glavina del Rio T."/>
            <person name="Dalin E."/>
            <person name="Tice H."/>
            <person name="Bruce D."/>
            <person name="Goodwin L."/>
            <person name="Pitluck S."/>
            <person name="Kyrpides N."/>
            <person name="Mavromatis K."/>
            <person name="Ovchinnikova G."/>
            <person name="Munk A.C."/>
            <person name="Detter J.C."/>
            <person name="Han C."/>
            <person name="Tapia R."/>
            <person name="Land M."/>
            <person name="Hauser L."/>
            <person name="Markowitz V."/>
            <person name="Cheng J.-F."/>
            <person name="Hugenholtz P."/>
            <person name="Woyke T."/>
            <person name="Wu D."/>
            <person name="Tindall B."/>
            <person name="Pomrenke H.G."/>
            <person name="Brambilla E."/>
            <person name="Klenk H.-P."/>
            <person name="Eisen J.A."/>
        </authorList>
    </citation>
    <scope>NUCLEOTIDE SEQUENCE [LARGE SCALE GENOMIC DNA]</scope>
    <source>
        <strain evidence="2">DSM 17093 / CIP 108686 / LMG 22925 / RQ-24</strain>
    </source>
</reference>
<keyword evidence="2" id="KW-1185">Reference proteome</keyword>
<protein>
    <recommendedName>
        <fullName evidence="3">Peptidase S8/S53 domain-containing protein</fullName>
    </recommendedName>
</protein>
<proteinExistence type="predicted"/>
<dbReference type="HOGENOM" id="CLU_569776_0_0_0"/>
<reference evidence="1 2" key="2">
    <citation type="journal article" date="2011" name="Stand. Genomic Sci.">
        <title>Complete genome sequence of Truepera radiovictrix type strain (RQ-24).</title>
        <authorList>
            <person name="Ivanova N."/>
            <person name="Rohde C."/>
            <person name="Munk C."/>
            <person name="Nolan M."/>
            <person name="Lucas S."/>
            <person name="Del Rio T.G."/>
            <person name="Tice H."/>
            <person name="Deshpande S."/>
            <person name="Cheng J.F."/>
            <person name="Tapia R."/>
            <person name="Han C."/>
            <person name="Goodwin L."/>
            <person name="Pitluck S."/>
            <person name="Liolios K."/>
            <person name="Mavromatis K."/>
            <person name="Mikhailova N."/>
            <person name="Pati A."/>
            <person name="Chen A."/>
            <person name="Palaniappan K."/>
            <person name="Land M."/>
            <person name="Hauser L."/>
            <person name="Chang Y.J."/>
            <person name="Jeffries C.D."/>
            <person name="Brambilla E."/>
            <person name="Rohde M."/>
            <person name="Goker M."/>
            <person name="Tindall B.J."/>
            <person name="Woyke T."/>
            <person name="Bristow J."/>
            <person name="Eisen J.A."/>
            <person name="Markowitz V."/>
            <person name="Hugenholtz P."/>
            <person name="Kyrpides N.C."/>
            <person name="Klenk H.P."/>
            <person name="Lapidus A."/>
        </authorList>
    </citation>
    <scope>NUCLEOTIDE SEQUENCE [LARGE SCALE GENOMIC DNA]</scope>
    <source>
        <strain evidence="2">DSM 17093 / CIP 108686 / LMG 22925 / RQ-24</strain>
    </source>
</reference>
<dbReference type="EMBL" id="CP002049">
    <property type="protein sequence ID" value="ADI14065.1"/>
    <property type="molecule type" value="Genomic_DNA"/>
</dbReference>
<evidence type="ECO:0000313" key="1">
    <source>
        <dbReference type="EMBL" id="ADI14065.1"/>
    </source>
</evidence>
<dbReference type="KEGG" id="tra:Trad_0933"/>
<dbReference type="Gene3D" id="3.40.50.200">
    <property type="entry name" value="Peptidase S8/S53 domain"/>
    <property type="match status" value="1"/>
</dbReference>
<dbReference type="GO" id="GO:0004252">
    <property type="term" value="F:serine-type endopeptidase activity"/>
    <property type="evidence" value="ECO:0007669"/>
    <property type="project" value="InterPro"/>
</dbReference>
<dbReference type="AlphaFoldDB" id="D7CUS4"/>
<dbReference type="PROSITE" id="PS51257">
    <property type="entry name" value="PROKAR_LIPOPROTEIN"/>
    <property type="match status" value="1"/>
</dbReference>
<dbReference type="Proteomes" id="UP000000379">
    <property type="component" value="Chromosome"/>
</dbReference>
<dbReference type="SUPFAM" id="SSF52743">
    <property type="entry name" value="Subtilisin-like"/>
    <property type="match status" value="1"/>
</dbReference>
<gene>
    <name evidence="1" type="ordered locus">Trad_0933</name>
</gene>
<name>D7CUS4_TRURR</name>
<dbReference type="eggNOG" id="COG1404">
    <property type="taxonomic scope" value="Bacteria"/>
</dbReference>
<evidence type="ECO:0008006" key="3">
    <source>
        <dbReference type="Google" id="ProtNLM"/>
    </source>
</evidence>
<organism evidence="1 2">
    <name type="scientific">Truepera radiovictrix (strain DSM 17093 / CIP 108686 / LMG 22925 / RQ-24)</name>
    <dbReference type="NCBI Taxonomy" id="649638"/>
    <lineage>
        <taxon>Bacteria</taxon>
        <taxon>Thermotogati</taxon>
        <taxon>Deinococcota</taxon>
        <taxon>Deinococci</taxon>
        <taxon>Trueperales</taxon>
        <taxon>Trueperaceae</taxon>
        <taxon>Truepera</taxon>
    </lineage>
</organism>
<sequence length="479" mass="51062">MKRLLWLALLVALVSCRWDPPPPTGGSGLRPTQSLDEPNLQPLNKIERVRLIDERAGNCPINELKIPGEGAYVQGTIGGLAVSPYPLGTTPGDPLTTGNQLAKLASAPFTGPVAILVVDDFNGVGVREPGVYFLDQRPGDTLANLPARLSPDLTTRAKQQTLELAALEAGGQLSHGALVFNHTLALLRPLGFDMAFDRVRLDVPVAPFGLEPFDLILADFRDLGLTVAAVDTEDFDTQVIVGRVAATLQHLRLVRGARHFAVNLSFGLVPCSVLEDFNASRDRLPTLEAYQEEVLSANGLDANTFRDALTSLLTTPVGSDPFVTLVKRSGEQLVGGGEVTYLTAAGNYRLDYALYPGYWPEFVSVSAQAVSAPTAVKDASYSNTGEVLLPGGFYALSAFDPASNTWRPYPQISVAGTSFAAPALSVFAALDYAHAPPRCARPPGALTSPLAFFDTDPPVSTPLPKLNVPLEDALSQYCS</sequence>
<evidence type="ECO:0000313" key="2">
    <source>
        <dbReference type="Proteomes" id="UP000000379"/>
    </source>
</evidence>
<accession>D7CUS4</accession>